<feature type="site" description="Involved in the stabilization of negative charge on the oxyanion by the formation of the oxyanion hole" evidence="8">
    <location>
        <position position="113"/>
    </location>
</feature>
<evidence type="ECO:0000256" key="4">
    <source>
        <dbReference type="ARBA" id="ARBA00022679"/>
    </source>
</evidence>
<comment type="catalytic activity">
    <reaction evidence="8">
        <text>L-glutamate + acetyl-CoA = N-acetyl-L-glutamate + CoA + H(+)</text>
        <dbReference type="Rhea" id="RHEA:24292"/>
        <dbReference type="ChEBI" id="CHEBI:15378"/>
        <dbReference type="ChEBI" id="CHEBI:29985"/>
        <dbReference type="ChEBI" id="CHEBI:44337"/>
        <dbReference type="ChEBI" id="CHEBI:57287"/>
        <dbReference type="ChEBI" id="CHEBI:57288"/>
        <dbReference type="EC" id="2.3.1.1"/>
    </reaction>
</comment>
<feature type="site" description="Cleavage; by autolysis" evidence="8">
    <location>
        <begin position="191"/>
        <end position="192"/>
    </location>
</feature>
<dbReference type="PANTHER" id="PTHR23100:SF0">
    <property type="entry name" value="ARGININE BIOSYNTHESIS BIFUNCTIONAL PROTEIN ARGJ, MITOCHONDRIAL"/>
    <property type="match status" value="1"/>
</dbReference>
<feature type="binding site" evidence="8">
    <location>
        <position position="152"/>
    </location>
    <ligand>
        <name>substrate</name>
    </ligand>
</feature>
<evidence type="ECO:0000313" key="10">
    <source>
        <dbReference type="Proteomes" id="UP000054560"/>
    </source>
</evidence>
<comment type="PTM">
    <text evidence="8">The alpha and beta chains are autoproteolytically processed from a single precursor protein within the mitochondrion.</text>
</comment>
<dbReference type="EC" id="2.3.1.35" evidence="8"/>
<dbReference type="UniPathway" id="UPA00068">
    <property type="reaction ID" value="UER00106"/>
</dbReference>
<evidence type="ECO:0000313" key="9">
    <source>
        <dbReference type="EMBL" id="KNC85167.1"/>
    </source>
</evidence>
<dbReference type="GO" id="GO:0006592">
    <property type="term" value="P:ornithine biosynthetic process"/>
    <property type="evidence" value="ECO:0007669"/>
    <property type="project" value="TreeGrafter"/>
</dbReference>
<dbReference type="PANTHER" id="PTHR23100">
    <property type="entry name" value="ARGININE BIOSYNTHESIS BIFUNCTIONAL PROTEIN ARGJ"/>
    <property type="match status" value="1"/>
</dbReference>
<dbReference type="FunFam" id="3.10.20.340:FF:000002">
    <property type="entry name" value="Arginine biosynthesis bifunctional protein ArgJ, mitochondrial"/>
    <property type="match status" value="1"/>
</dbReference>
<evidence type="ECO:0000256" key="2">
    <source>
        <dbReference type="ARBA" id="ARBA00022571"/>
    </source>
</evidence>
<keyword evidence="4 8" id="KW-0808">Transferase</keyword>
<feature type="site" description="Involved in the stabilization of negative charge on the oxyanion by the formation of the oxyanion hole" evidence="8">
    <location>
        <position position="114"/>
    </location>
</feature>
<evidence type="ECO:0000256" key="1">
    <source>
        <dbReference type="ARBA" id="ARBA00006774"/>
    </source>
</evidence>
<dbReference type="Gene3D" id="3.30.2330.10">
    <property type="entry name" value="arginine biosynthesis bifunctional protein suprefamily"/>
    <property type="match status" value="1"/>
</dbReference>
<dbReference type="Proteomes" id="UP000054560">
    <property type="component" value="Unassembled WGS sequence"/>
</dbReference>
<feature type="binding site" evidence="8">
    <location>
        <position position="279"/>
    </location>
    <ligand>
        <name>substrate</name>
    </ligand>
</feature>
<comment type="subcellular location">
    <subcellularLocation>
        <location evidence="8">Mitochondrion matrix</location>
    </subcellularLocation>
</comment>
<evidence type="ECO:0000256" key="8">
    <source>
        <dbReference type="HAMAP-Rule" id="MF_03124"/>
    </source>
</evidence>
<dbReference type="OrthoDB" id="4199794at2759"/>
<dbReference type="STRING" id="667725.A0A0L0G814"/>
<feature type="active site" description="Nucleophile" evidence="8">
    <location>
        <position position="192"/>
    </location>
</feature>
<feature type="binding site" evidence="8">
    <location>
        <position position="418"/>
    </location>
    <ligand>
        <name>substrate</name>
    </ligand>
</feature>
<feature type="chain" id="PRO_5023296538" description="Arginine biosynthesis bifunctional protein ArgJ beta chain" evidence="8">
    <location>
        <begin position="192"/>
        <end position="418"/>
    </location>
</feature>
<dbReference type="AlphaFoldDB" id="A0A0L0G814"/>
<feature type="binding site" evidence="8">
    <location>
        <position position="192"/>
    </location>
    <ligand>
        <name>substrate</name>
    </ligand>
</feature>
<keyword evidence="3 8" id="KW-0028">Amino-acid biosynthesis</keyword>
<keyword evidence="8" id="KW-0496">Mitochondrion</keyword>
<dbReference type="Pfam" id="PF01960">
    <property type="entry name" value="ArgJ"/>
    <property type="match status" value="1"/>
</dbReference>
<comment type="subunit">
    <text evidence="8">Heterodimer of an alpha and a beta chain.</text>
</comment>
<dbReference type="InterPro" id="IPR016117">
    <property type="entry name" value="ArgJ-like_dom_sf"/>
</dbReference>
<dbReference type="SUPFAM" id="SSF56266">
    <property type="entry name" value="DmpA/ArgJ-like"/>
    <property type="match status" value="1"/>
</dbReference>
<protein>
    <recommendedName>
        <fullName evidence="8">Arginine biosynthesis bifunctional protein ArgJ, mitochondrial</fullName>
    </recommendedName>
    <domain>
        <recommendedName>
            <fullName evidence="8">Glutamate N-acetyltransferase</fullName>
            <shortName evidence="8">GAT</shortName>
            <ecNumber evidence="8">2.3.1.35</ecNumber>
        </recommendedName>
        <alternativeName>
            <fullName evidence="8">Ornithine acetyltransferase</fullName>
            <shortName evidence="8">OATase</shortName>
        </alternativeName>
        <alternativeName>
            <fullName evidence="8">Ornithine transacetylase</fullName>
        </alternativeName>
    </domain>
    <domain>
        <recommendedName>
            <fullName evidence="8">Amino-acid acetyltransferase</fullName>
            <ecNumber evidence="8">2.3.1.1</ecNumber>
        </recommendedName>
        <alternativeName>
            <fullName evidence="8">N-acetylglutamate synthase</fullName>
            <shortName evidence="8">AGS</shortName>
        </alternativeName>
    </domain>
    <component>
        <recommendedName>
            <fullName evidence="8">Arginine biosynthesis bifunctional protein ArgJ alpha chain</fullName>
        </recommendedName>
    </component>
    <component>
        <recommendedName>
            <fullName evidence="8">Arginine biosynthesis bifunctional protein ArgJ beta chain</fullName>
        </recommendedName>
    </component>
</protein>
<dbReference type="NCBIfam" id="TIGR00120">
    <property type="entry name" value="ArgJ"/>
    <property type="match status" value="1"/>
</dbReference>
<sequence>MSAARAPLGFLAGSVHCGLKKNNAKDLAAILSLYPCTAAGVFTKNKFRAAPVLVCEANLKDAPSAIGGVLINSGCANACTGDQGLKDAHAMDQLCRDISIGANRQKPSLVLSTGVIGQPLDLAKIEKGTKQLATVVAESEDGWNDAAMGIMTTDTYHKFMTTSLALEGPYNTEVRFAGIAKGAGMIHPNMATMLGIVATDANISAALLKKICTYAADRSFNCISVDGDTSTNDSFVILANGAACEQQIVAEDDQAYLDIRAGVTGIAKKLARELVRDGEGATKFVSIIVEEARHYEDARIAAVAIATSMLVKTALFGQDANWGRIVCALGYSGAEFNGDNVNLHLSSRDDNGDTVDSLHLFKNGQPFEIDEERAAEILKHREIDLRLNVGENADTETLTYWTTDLTYDYIKINADYRS</sequence>
<organism evidence="9 10">
    <name type="scientific">Sphaeroforma arctica JP610</name>
    <dbReference type="NCBI Taxonomy" id="667725"/>
    <lineage>
        <taxon>Eukaryota</taxon>
        <taxon>Ichthyosporea</taxon>
        <taxon>Ichthyophonida</taxon>
        <taxon>Sphaeroforma</taxon>
    </lineage>
</organism>
<evidence type="ECO:0000256" key="7">
    <source>
        <dbReference type="ARBA" id="ARBA00023315"/>
    </source>
</evidence>
<keyword evidence="5 8" id="KW-0068">Autocatalytic cleavage</keyword>
<dbReference type="RefSeq" id="XP_014159069.1">
    <property type="nucleotide sequence ID" value="XM_014303594.1"/>
</dbReference>
<dbReference type="GO" id="GO:0004042">
    <property type="term" value="F:L-glutamate N-acetyltransferase activity"/>
    <property type="evidence" value="ECO:0007669"/>
    <property type="project" value="UniProtKB-UniRule"/>
</dbReference>
<dbReference type="NCBIfam" id="NF003802">
    <property type="entry name" value="PRK05388.1"/>
    <property type="match status" value="1"/>
</dbReference>
<comment type="pathway">
    <text evidence="8">Amino-acid biosynthesis; L-arginine biosynthesis; L-ornithine and N-acetyl-L-glutamate from L-glutamate and N(2)-acetyl-L-ornithine (cyclic): step 1/1.</text>
</comment>
<evidence type="ECO:0000256" key="5">
    <source>
        <dbReference type="ARBA" id="ARBA00022813"/>
    </source>
</evidence>
<proteinExistence type="inferred from homology"/>
<feature type="chain" id="PRO_5023296539" description="Arginine biosynthesis bifunctional protein ArgJ alpha chain" evidence="8">
    <location>
        <begin position="1"/>
        <end position="191"/>
    </location>
</feature>
<gene>
    <name evidence="9" type="ORF">SARC_02624</name>
</gene>
<evidence type="ECO:0000256" key="3">
    <source>
        <dbReference type="ARBA" id="ARBA00022605"/>
    </source>
</evidence>
<comment type="similarity">
    <text evidence="1 8">Belongs to the ArgJ family.</text>
</comment>
<keyword evidence="2 8" id="KW-0055">Arginine biosynthesis</keyword>
<comment type="function">
    <text evidence="8">Catalyzes two activities which are involved in the cyclic version of arginine biosynthesis: the synthesis of acetylglutamate from glutamate and acetyl-CoA, and of ornithine by transacetylation between acetylornithine and glutamate.</text>
</comment>
<keyword evidence="6 8" id="KW-0511">Multifunctional enzyme</keyword>
<dbReference type="CDD" id="cd02152">
    <property type="entry name" value="OAT"/>
    <property type="match status" value="1"/>
</dbReference>
<dbReference type="GO" id="GO:0006526">
    <property type="term" value="P:L-arginine biosynthetic process"/>
    <property type="evidence" value="ECO:0007669"/>
    <property type="project" value="UniProtKB-UniRule"/>
</dbReference>
<dbReference type="GeneID" id="25903128"/>
<feature type="binding site" evidence="8">
    <location>
        <position position="413"/>
    </location>
    <ligand>
        <name>substrate</name>
    </ligand>
</feature>
<dbReference type="HAMAP" id="MF_01106">
    <property type="entry name" value="ArgJ"/>
    <property type="match status" value="1"/>
</dbReference>
<keyword evidence="10" id="KW-1185">Reference proteome</keyword>
<dbReference type="InterPro" id="IPR042195">
    <property type="entry name" value="ArgJ_beta_C"/>
</dbReference>
<dbReference type="EC" id="2.3.1.1" evidence="8"/>
<dbReference type="EMBL" id="KQ241716">
    <property type="protein sequence ID" value="KNC85167.1"/>
    <property type="molecule type" value="Genomic_DNA"/>
</dbReference>
<dbReference type="Gene3D" id="3.60.70.12">
    <property type="entry name" value="L-amino peptidase D-ALA esterase/amidase"/>
    <property type="match status" value="1"/>
</dbReference>
<dbReference type="eggNOG" id="KOG2786">
    <property type="taxonomic scope" value="Eukaryota"/>
</dbReference>
<accession>A0A0L0G814</accession>
<name>A0A0L0G814_9EUKA</name>
<keyword evidence="7 8" id="KW-0012">Acyltransferase</keyword>
<evidence type="ECO:0000256" key="6">
    <source>
        <dbReference type="ARBA" id="ARBA00023268"/>
    </source>
</evidence>
<comment type="pathway">
    <text evidence="8">Amino-acid biosynthesis; L-arginine biosynthesis; N(2)-acetyl-L-ornithine from L-glutamate: step 1/4.</text>
</comment>
<dbReference type="GO" id="GO:0005759">
    <property type="term" value="C:mitochondrial matrix"/>
    <property type="evidence" value="ECO:0007669"/>
    <property type="project" value="UniProtKB-SubCell"/>
</dbReference>
<feature type="binding site" evidence="8">
    <location>
        <position position="181"/>
    </location>
    <ligand>
        <name>substrate</name>
    </ligand>
</feature>
<reference evidence="9 10" key="1">
    <citation type="submission" date="2011-02" db="EMBL/GenBank/DDBJ databases">
        <title>The Genome Sequence of Sphaeroforma arctica JP610.</title>
        <authorList>
            <consortium name="The Broad Institute Genome Sequencing Platform"/>
            <person name="Russ C."/>
            <person name="Cuomo C."/>
            <person name="Young S.K."/>
            <person name="Zeng Q."/>
            <person name="Gargeya S."/>
            <person name="Alvarado L."/>
            <person name="Berlin A."/>
            <person name="Chapman S.B."/>
            <person name="Chen Z."/>
            <person name="Freedman E."/>
            <person name="Gellesch M."/>
            <person name="Goldberg J."/>
            <person name="Griggs A."/>
            <person name="Gujja S."/>
            <person name="Heilman E."/>
            <person name="Heiman D."/>
            <person name="Howarth C."/>
            <person name="Mehta T."/>
            <person name="Neiman D."/>
            <person name="Pearson M."/>
            <person name="Roberts A."/>
            <person name="Saif S."/>
            <person name="Shea T."/>
            <person name="Shenoy N."/>
            <person name="Sisk P."/>
            <person name="Stolte C."/>
            <person name="Sykes S."/>
            <person name="White J."/>
            <person name="Yandava C."/>
            <person name="Burger G."/>
            <person name="Gray M.W."/>
            <person name="Holland P.W.H."/>
            <person name="King N."/>
            <person name="Lang F.B.F."/>
            <person name="Roger A.J."/>
            <person name="Ruiz-Trillo I."/>
            <person name="Haas B."/>
            <person name="Nusbaum C."/>
            <person name="Birren B."/>
        </authorList>
    </citation>
    <scope>NUCLEOTIDE SEQUENCE [LARGE SCALE GENOMIC DNA]</scope>
    <source>
        <strain evidence="9 10">JP610</strain>
    </source>
</reference>
<dbReference type="GO" id="GO:0004358">
    <property type="term" value="F:L-glutamate N-acetyltransferase activity, acting on acetyl-L-ornithine as donor"/>
    <property type="evidence" value="ECO:0007669"/>
    <property type="project" value="UniProtKB-UniRule"/>
</dbReference>
<dbReference type="InterPro" id="IPR002813">
    <property type="entry name" value="Arg_biosynth_ArgJ"/>
</dbReference>
<comment type="catalytic activity">
    <reaction evidence="8">
        <text>N(2)-acetyl-L-ornithine + L-glutamate = N-acetyl-L-glutamate + L-ornithine</text>
        <dbReference type="Rhea" id="RHEA:15349"/>
        <dbReference type="ChEBI" id="CHEBI:29985"/>
        <dbReference type="ChEBI" id="CHEBI:44337"/>
        <dbReference type="ChEBI" id="CHEBI:46911"/>
        <dbReference type="ChEBI" id="CHEBI:57805"/>
        <dbReference type="EC" id="2.3.1.35"/>
    </reaction>
</comment>
<dbReference type="Gene3D" id="3.10.20.340">
    <property type="entry name" value="ArgJ beta chain, C-terminal domain"/>
    <property type="match status" value="1"/>
</dbReference>